<evidence type="ECO:0008006" key="5">
    <source>
        <dbReference type="Google" id="ProtNLM"/>
    </source>
</evidence>
<evidence type="ECO:0000313" key="3">
    <source>
        <dbReference type="EMBL" id="KAK6342465.1"/>
    </source>
</evidence>
<keyword evidence="1" id="KW-1133">Transmembrane helix</keyword>
<evidence type="ECO:0000256" key="1">
    <source>
        <dbReference type="SAM" id="Phobius"/>
    </source>
</evidence>
<feature type="transmembrane region" description="Helical" evidence="1">
    <location>
        <begin position="243"/>
        <end position="264"/>
    </location>
</feature>
<dbReference type="Proteomes" id="UP001313282">
    <property type="component" value="Unassembled WGS sequence"/>
</dbReference>
<keyword evidence="1" id="KW-0812">Transmembrane</keyword>
<dbReference type="AlphaFoldDB" id="A0AAN8N066"/>
<feature type="transmembrane region" description="Helical" evidence="1">
    <location>
        <begin position="379"/>
        <end position="400"/>
    </location>
</feature>
<keyword evidence="2" id="KW-0732">Signal</keyword>
<dbReference type="EMBL" id="JAVHNR010000005">
    <property type="protein sequence ID" value="KAK6342465.1"/>
    <property type="molecule type" value="Genomic_DNA"/>
</dbReference>
<organism evidence="3 4">
    <name type="scientific">Orbilia javanica</name>
    <dbReference type="NCBI Taxonomy" id="47235"/>
    <lineage>
        <taxon>Eukaryota</taxon>
        <taxon>Fungi</taxon>
        <taxon>Dikarya</taxon>
        <taxon>Ascomycota</taxon>
        <taxon>Pezizomycotina</taxon>
        <taxon>Orbiliomycetes</taxon>
        <taxon>Orbiliales</taxon>
        <taxon>Orbiliaceae</taxon>
        <taxon>Orbilia</taxon>
    </lineage>
</organism>
<feature type="transmembrane region" description="Helical" evidence="1">
    <location>
        <begin position="348"/>
        <end position="367"/>
    </location>
</feature>
<evidence type="ECO:0000313" key="4">
    <source>
        <dbReference type="Proteomes" id="UP001313282"/>
    </source>
</evidence>
<feature type="chain" id="PRO_5043040477" description="Odorant receptor" evidence="2">
    <location>
        <begin position="22"/>
        <end position="403"/>
    </location>
</feature>
<feature type="transmembrane region" description="Helical" evidence="1">
    <location>
        <begin position="87"/>
        <end position="110"/>
    </location>
</feature>
<sequence length="403" mass="45538">MFRKFILITALASIGSGVAFSTDITATAAGTTIGTATPSSDIATSPVLPDQSNALTRATIFTTFVLLQFCLLTQPRGSLVYIGRPVWLWRMNPVLCIYETIFIVYFLLYGRKNPKILAWRGCREMAVALLYVRGLPLDEDIAKAKEQADIQARPNFTWSIRGIPRILLWPLTKIRNQHERGDAIEYLTLNRFRGLCKYQEDDNIPDIIPSKAATSNEFKILMLGVGPMILVIVKILAIRGAPLFTALSIIYILSWFSVLLLLLLKSRVSYDTLNRNQGICETEDLESLPLRMEEEGATALQATNIETDHSQPPQTEARINREHKATRQSVSSAQLETIKFYLRRIVTFHYNIGMEISLVHAVHMIWMPGPDQNILKRKAFTIALLNYPGLCSLHLASFYFRDM</sequence>
<name>A0AAN8N066_9PEZI</name>
<keyword evidence="1" id="KW-0472">Membrane</keyword>
<reference evidence="3 4" key="1">
    <citation type="submission" date="2019-10" db="EMBL/GenBank/DDBJ databases">
        <authorList>
            <person name="Palmer J.M."/>
        </authorList>
    </citation>
    <scope>NUCLEOTIDE SEQUENCE [LARGE SCALE GENOMIC DNA]</scope>
    <source>
        <strain evidence="3 4">TWF718</strain>
    </source>
</reference>
<proteinExistence type="predicted"/>
<feature type="transmembrane region" description="Helical" evidence="1">
    <location>
        <begin position="220"/>
        <end position="237"/>
    </location>
</feature>
<gene>
    <name evidence="3" type="ORF">TWF718_007868</name>
</gene>
<comment type="caution">
    <text evidence="3">The sequence shown here is derived from an EMBL/GenBank/DDBJ whole genome shotgun (WGS) entry which is preliminary data.</text>
</comment>
<feature type="signal peptide" evidence="2">
    <location>
        <begin position="1"/>
        <end position="21"/>
    </location>
</feature>
<keyword evidence="4" id="KW-1185">Reference proteome</keyword>
<protein>
    <recommendedName>
        <fullName evidence="5">Odorant receptor</fullName>
    </recommendedName>
</protein>
<accession>A0AAN8N066</accession>
<evidence type="ECO:0000256" key="2">
    <source>
        <dbReference type="SAM" id="SignalP"/>
    </source>
</evidence>